<dbReference type="PROSITE" id="PS01357">
    <property type="entry name" value="ZF_ZZ_1"/>
    <property type="match status" value="1"/>
</dbReference>
<dbReference type="InterPro" id="IPR036322">
    <property type="entry name" value="WD40_repeat_dom_sf"/>
</dbReference>
<evidence type="ECO:0000256" key="3">
    <source>
        <dbReference type="ARBA" id="ARBA00022771"/>
    </source>
</evidence>
<dbReference type="InterPro" id="IPR043145">
    <property type="entry name" value="Znf_ZZ_sf"/>
</dbReference>
<feature type="compositionally biased region" description="Polar residues" evidence="9">
    <location>
        <begin position="1835"/>
        <end position="1847"/>
    </location>
</feature>
<evidence type="ECO:0008006" key="14">
    <source>
        <dbReference type="Google" id="ProtNLM"/>
    </source>
</evidence>
<evidence type="ECO:0000256" key="6">
    <source>
        <dbReference type="PROSITE-ProRule" id="PRU00508"/>
    </source>
</evidence>
<feature type="region of interest" description="Disordered" evidence="9">
    <location>
        <begin position="2652"/>
        <end position="2673"/>
    </location>
</feature>
<evidence type="ECO:0000256" key="7">
    <source>
        <dbReference type="PROSITE-ProRule" id="PRU01388"/>
    </source>
</evidence>
<keyword evidence="8" id="KW-0175">Coiled coil</keyword>
<feature type="region of interest" description="Disordered" evidence="9">
    <location>
        <begin position="1935"/>
        <end position="1982"/>
    </location>
</feature>
<evidence type="ECO:0000259" key="10">
    <source>
        <dbReference type="PROSITE" id="PS50135"/>
    </source>
</evidence>
<evidence type="ECO:0000259" key="11">
    <source>
        <dbReference type="PROSITE" id="PS51157"/>
    </source>
</evidence>
<feature type="region of interest" description="Disordered" evidence="9">
    <location>
        <begin position="1181"/>
        <end position="1214"/>
    </location>
</feature>
<dbReference type="Proteomes" id="UP000695562">
    <property type="component" value="Unassembled WGS sequence"/>
</dbReference>
<name>A0A8J4Q0K9_9MYCE</name>
<feature type="compositionally biased region" description="Low complexity" evidence="9">
    <location>
        <begin position="3022"/>
        <end position="3053"/>
    </location>
</feature>
<sequence>MDPDLLLAIALSENLMDNQNSDNQNEQDNEMKDNNNNNSNDAGEKPEEVKVDRINIYFRDLINLLKKEKVSKDLKPLYSLFKSQQLHVNQFIFITKVLESISFLLISEEVDDSLLESFSKEAIEFCLNTLEKWGRGEIDLASVSEPYISGNNAVPLILVSIIDMLCCLEYSEPDTAFYDHIPSFLNISNAQDILECCGVVDSVSSPATSSSSLPIDLPKEEKLSTPAAPAPTTESTTPPITDIFNQFLNNGFKENNAVPVVASVSNTDKDTTGHHHHHHHHHHSTTATATATGSTNNNNSNTQEYNNEQLVKNNSIYFNNTLRGPSRLLSICSKLLLPFQTDLVVSDKFENFKKNEQLIYSFTSSVQDILFSEGFDTLDISSIPWTIDFIGRLIGTLRSYQSYAMINHLSMNNSKFLSKDIFENLFEVIGTKLNYPDLRMKAEIFFSICILSDASKMNINIQELVQLKQNEIESKNLITINPQLIILAVQLVFKHFEDLKQKIHDDNVLTLNSLGFTITPTSTPLMSSVNSSNNNNNNNTTPITKFLLDNQNWFDFLESKQYSFNDISNLFMKPQLIDTLFSLLYILSFKDNSSNSNNNMDISTPVNNNNNNNINKTPTTTTTSTLSSSSSITTPVTTTTTSATTRAVSPSPVKINDSYNGDDDYFGGLFENPLSSSSSKLPVSTPAPVAAKSAAVVDKVKENVESITKSKVYTFLSFIHTLVNKSIYSEFTRQNLNLQHIRILYSLLFTPSSTTTSANNCFSKKVLSNTYNQLLTSVCFSVIKNHASLALLNQFCDYLFTSTTHLQLINLPKQKLTFIAWVYVRRQLNNNNSNAVVNDQLVVSLWSTFLTVVKEKSKESTFGLEFQEIISLEFIYLLLFSFHSLDEKSRLDIVDNCLTIINQVVVDLKSITPNSLLFSRLLLIVNYIIQHFDSVSPQLSFIFSNQVLSFKSIKNSNNNQYSLSLVNLNYKDLISSSGGSNNIEFYELQFDNNSWINIDQHLVLQAKYSKITKDYNLFYSNLIKLATDLVVPLKSVQCLDYLYSDYISSTALMVLSCLPPPTPFMEKIYDANCFSTRLDLHSCIYMSFLKACHNSQKNNNSIPWFKHTENILNQLYNSIGVSGVEGDLSTSLRIVSSTINYLGVIFNKSVCSASTSNNLEKEFEASDSYFSGGWSLFDEDEEEEDSSSSSSSSLSNSSNMVSDKESSTSAKDKDTPTVDPFLTLLPALFKFLTRYLIHYKNNYKEILVKPLSHSNKTDVKLIQEIYALCPKSDTLNAMKSLTFSDQDKLVVERWDNDHKVDGSLVSKQQKQSFNWLLQPSFEKNLIATEKQHYEIYIAAFQNLIRSILSLSDHAFSIYSVLQKDTTSTVVVDKSVLSNLLNQQLLFTIDYTFSSFLKEHESFSSFLSGARSNQLNSHHKLTSMNNVLDILLLGDPAPAASTGHSRYKSLDKHYSSNSVVMNLVMDYICILFNTAKLNGSYVYCFYMTGVLPMGDQFEFTLPVGSLENLFWILMDSTNVALNQKVLNTLIKIMTIPTPPDFITSIRSSVIDTFKSIDVDNLKKWFQQKLLGLDGSNPTTVDNQEQMVKFVGLLIGSKEFSSFSKDFVTQHHQQQQQLLGKPKKDEEDDEEDQKKKKPAKKKESATTSKTSSPVLTSSNSNVITVVDIDWDEKVADFAPILLNVLLSILPSAFGSDWIQHPKLLKVYFDLLQYLAMDQHQLLTLFKEISNLNIAVSLPVASVNELESFNLILGFVENILLLAKSCQKEDPASAFVNQHHHHHHHQCGHALKDEVMASEDGSSNTTDESILLDSPDVVFSDEDDEDSGDELFDDEKNSLSVDNANSTNANVDEEDEEKKLASKLCTYSVTKNDYIDQHWYFCFTCGLKFSEGCCSVCVKVCHKGHQVSYSRFSRFFCDCGAGAARPCKALKPRQYQPPAASAKKNTAASAGSNKVVPMEITTPTPTPKSTAPADQQTGNTAKNNDYFLNIPNQKDKQELYNEIIQSNPNIIAKLSELFPTFIDMYKNILNNPNKKPKKQDNKQNIFNETSAGTVANPEIVSSFDMLVQKKTTKYGAFDVKLKLEGSDGNLLKTLIANGPLQRRALASNSRGVLAIAENDTVSLINFSKLLDDESTIDKSSFKVLSKSSVGFPIIGLVFNPANEKYLAVVGMRECKILTINHKEEIVDQLVIDLSLEALGETIYIIKVEWIIGSQVELAVVTNEFIKIYDLSKDNLSPIHFFSLLEDSIKDMCLVSKNSKNYILALSASGLLYFQPIQDNNDNESCIMIETLQVPVNKVTGGVNVFSSPELNCVICTYSNGECHVLELNDTVTDIVRSFEITDPSKKISMPSQGFLQLTPNFSNYFTCFASRSTSLLTFKLTLGQVTIQQQKINKVEGMTWVNRASPKLLVLLEDGSLVRYDYTVDNPLSSKDVVGSSSVSTSTSTTATTPKKEDNEKSLEVLEYLKLKKQISEGLVNNNNNNNDNTTTTTTPTTTTTANTVEPVFPIDFFENVECITPSVKYGGDPLQYYSQDVIKQRLSFNDEYVVCQSLESMNLIIYNSNNSSNVICGIRVLVGNASVKHIPTEFRIYNRVIPVKEGMKRWYDIPLTNEEALKSSKKVTLVAGPSFTLGNSPIIDQIEVYGKAKSSIGWDSEYEASTESQQKNDGESSDANSSNDTNTPIELLLLHSVNSLKNYFSLGSFDQSFKQKALDILPMIMTDTQLGFMRSSIKNLLKILSGDYNSYLSLKHNIQLKYANQTITQLLKQSSSNSLCDMDLEKLDYLVGVLKKISYDNPKDIELYLFNERPNFFDNLMTIFLAATQSKSKLNSNNGNGKSSSSSAESNTNNILVSEEFINNYVHLLWNSLKSRYFSTQYIFGLLNSLISHPNELIKYRSSITLISLISKPDSNLSTGANGGNSVPGTSTNSGNNNIATPSTSTNSASVSGSLPIQSATGGGNEEDVQMVDEVLFSCDSCSVYPITGKRWNCDVCGDYDLCNKCYQSSNLNHPKDHRFVEYIVDEPMIEDSNNNNNNNNNNSTSNNDNNASGENINDNNNDDSVLIDDIDYDEELKLAISMSLNVDSPSINSELNNNSNNKNTTTTTSSSTIVGTDDIPSQIFNLALNEIVSVYSKGFSTIVPYIQIIHACLTTHSAKILMSKESNANFIKVVLDLLSKHNGTLDKYVSQKTNTLESDTMIFLLLCMLLNSEYAAKAKPRVQGNTLSSVFIYQLSDLLMKQGAVDLFKNWINSIFKSISNQKQHQSSTEVFDTPFGSLLVSTLDENQLLPKNRFAPFFGKSVPSSVYSMQLLLSKSIFKLLVTFYRCERRSIELNNTHTPLISKLDWTNISCAYIHSKKTTTVVKYPKKLLLLLYQSKSSYYSIRDEYLLKKKFTGIKTLETVTKGFSDEINYDHLSKLISYLSLMLQVASDRPHSWQYFCFNNDVLNHLFNILFNLEEGPTSLLLELLTYVFVNVDENNSASSPKHSGDDKDVDMKEVDTTTASTTSPRIDMKSKHIQIFLQEKYINLFIYNLLLEPNSLDLRTNASNFMFYLWKACNTEQRLFINRMFWSKLETIVSYGKNANEFMELLTYFINEIDPQAWKDQYEEFSYTFVNSFKSQNKTILNHPNSQIYNSLSYILDFDGYYLEAEPCLVCNNPEVPYNTFRLDILKQEVKYTESAQLVKFHSVFNIQKLHIQLHDAKKGKMIKTINLYYNNKPVSDIGELKGKFNQWKKLKQINFAPNQTDKVIVFEIPITARNFMIEYFDFHDNLSALSSEKLQCPRCSRTVTDKHGICKNCHENAYQCKHCRNINYENLDAFLCNECGFCKHARFEYSFTCQPTLAIERIENAEDHKRAIANIDKESENAHKKYQRLLSFKKIISHLITSFQTQDSWPGKDDLLNLNGAVAAPAAVTTAAATTSTSSIKTSSSSASSSSSGAGNAGAGSNSNSFVTLRINKKIGYLSRLYEKECNHLFEGLSSNVQTLTNTRIEISRYMNSLSKAQADHEGESLSAHNHDADEGPSPKIREATHCYGCSNAFIEQSLSFLNYLCRNPNFTPIKEIMIQAGISKDIFNHNIHQGKTTSRTNARLAMTYLTKNNSQATLQLNGWIKEKIDFTLVNYSFIDVASLISSEMQLLKDCSLLSDSYWEGRFRFVMEIFFKSIEKASQSPVISEYIILPCLKIILSLCTLDRNDPHLKKDTTKEPKDIQKSLETKFSKLRSKSNSKSSSGGVPSETSKDTTTTAATAVASTTTTASDPLSLFESESSVKYEEWVVNDQFDSWSQKYSNFLFNEDHDLTKQQQELINVVATSPTTTSTLTPKEAKEKRLVLKYGSKWRAIVNKSKPQQQSTAKQTNGLERLFEDQWIKKLLFSSSSSIRSEIISLMGILSRSSSVRTLKILDLLRGLIPFASKTGEYSAEFFGLFNSILHSEERKIYLAVKGFIPELCDLIISEIERIKSKESSFSTVDLSQGFVLKTLVTILTSFTQVPNLKAKMKRDNIIEKVLDAFLCLRGVLVQKNKLTEDSVKQLQELMKSLNTESVEDNKKFMTANIKALDKHRNDGRTPIFIFEQLCNIVCPVKPEPVYQLILFKAQTQEEYIRGSMNRNPYASNSIGGPLMRDVKNKICKTLDLGSFLDDDNGMELLVDNKIIKLDLPIRKVYEQVWKRSPQAQRSPDTNVPMTVIYRLQGLDGEATEEIIETLNDNTSEEKDPEEEFEITSVMAQCGGLDAMISVIENIKNFTVEKELAQLVIKLLYHCVKIKVNRRKLLTLNTVGRLLEKLKGAFHQPDLAEYLLIIIETVVSEANRDYLRGSNNSANNLSNHKNSNEAQDQMVMFLDKLNSPLVRSNPKIIEAMTRIIPFLTYGHEEVMEYLVDFFINYLDFNLYDQEKHKDTNFTNHLDFFAKVLECTRPDNNGQKLRSIIKQRGITQTLIDYLLGHFPEDKDKTSDEWLDSLAKPALPFVLVLFKGLCLGHEPTQTLALESNIIKRIHVLEETSTSAKIGSLSENLLETLLEGNEKVAKVITQIRKDSRLEKLKQAEKHREGVLKELGLAQSGKHITANIVPGSIEDIVEEDDDGFFTCMVCREGYSFKPEDVLGIYTYSKRIPLHPFNETTVPSTGTSSNNPTSPGGSNSLSNGFTTVTHFNMIHFFCHRDASKADRHMKVPKEEWEGAALRNQQTKCNNLFPIQGPKITNDAFNSYSDKYWVNLNSMQKIDGSRFRILAHDLKFLFIRFAKEESFSVDSKGGGKESNLRMAPFFIQLGSFILDQKASSGGGNMSNQLRRPHFEKVLSQFLALPNDSALQSQSSDNVPYYLVLTLYMLSLKDWEAQKLNSLTKLMAYAFSDHFSKNNNSPSPTDISSQQLFTICQPWLLFYSLVSKLHSLLKTTNNNNNSDWIQDMKTNLSNHANKIQQEIKELLNTFEEELLLYADESEFFDDLGVLKYILQDGKDPNTFLKQIYTIQYKSK</sequence>
<evidence type="ECO:0000256" key="1">
    <source>
        <dbReference type="ARBA" id="ARBA00009970"/>
    </source>
</evidence>
<evidence type="ECO:0000256" key="5">
    <source>
        <dbReference type="PROSITE-ProRule" id="PRU00228"/>
    </source>
</evidence>
<dbReference type="SMART" id="SM00396">
    <property type="entry name" value="ZnF_UBR1"/>
    <property type="match status" value="1"/>
</dbReference>
<dbReference type="PANTHER" id="PTHR21725">
    <property type="entry name" value="E3 UBIQUITIN-PROTEIN LIGASE UBR4"/>
    <property type="match status" value="1"/>
</dbReference>
<reference evidence="12" key="1">
    <citation type="submission" date="2020-01" db="EMBL/GenBank/DDBJ databases">
        <title>Development of genomics and gene disruption for Polysphondylium violaceum indicates a role for the polyketide synthase stlB in stalk morphogenesis.</title>
        <authorList>
            <person name="Narita B."/>
            <person name="Kawabe Y."/>
            <person name="Kin K."/>
            <person name="Saito T."/>
            <person name="Gibbs R."/>
            <person name="Kuspa A."/>
            <person name="Muzny D."/>
            <person name="Queller D."/>
            <person name="Richards S."/>
            <person name="Strassman J."/>
            <person name="Sucgang R."/>
            <person name="Worley K."/>
            <person name="Schaap P."/>
        </authorList>
    </citation>
    <scope>NUCLEOTIDE SEQUENCE</scope>
    <source>
        <strain evidence="12">QSvi11</strain>
    </source>
</reference>
<feature type="domain" description="UBR-type" evidence="11">
    <location>
        <begin position="1860"/>
        <end position="1929"/>
    </location>
</feature>
<keyword evidence="3 5" id="KW-0863">Zinc-finger</keyword>
<gene>
    <name evidence="12" type="ORF">CYY_000970</name>
</gene>
<evidence type="ECO:0000256" key="8">
    <source>
        <dbReference type="SAM" id="Coils"/>
    </source>
</evidence>
<proteinExistence type="inferred from homology"/>
<comment type="caution">
    <text evidence="12">The sequence shown here is derived from an EMBL/GenBank/DDBJ whole genome shotgun (WGS) entry which is preliminary data.</text>
</comment>
<feature type="region of interest" description="Disordered" evidence="9">
    <location>
        <begin position="2428"/>
        <end position="2452"/>
    </location>
</feature>
<feature type="domain" description="ZZ-type" evidence="10">
    <location>
        <begin position="2964"/>
        <end position="3018"/>
    </location>
</feature>
<feature type="region of interest" description="Disordered" evidence="9">
    <location>
        <begin position="5103"/>
        <end position="5127"/>
    </location>
</feature>
<feature type="compositionally biased region" description="Low complexity" evidence="9">
    <location>
        <begin position="2474"/>
        <end position="2495"/>
    </location>
</feature>
<feature type="zinc finger region" description="UBR-type" evidence="6">
    <location>
        <begin position="1860"/>
        <end position="1929"/>
    </location>
</feature>
<dbReference type="Pfam" id="PF13764">
    <property type="entry name" value="E3_UbLigase_R4"/>
    <property type="match status" value="1"/>
</dbReference>
<feature type="region of interest" description="UBR4 E3 catalytic module" evidence="7">
    <location>
        <begin position="4950"/>
        <end position="5455"/>
    </location>
</feature>
<dbReference type="PROSITE" id="PS51157">
    <property type="entry name" value="ZF_UBR"/>
    <property type="match status" value="1"/>
</dbReference>
<dbReference type="Pfam" id="PF00569">
    <property type="entry name" value="ZZ"/>
    <property type="match status" value="1"/>
</dbReference>
<feature type="compositionally biased region" description="Low complexity" evidence="9">
    <location>
        <begin position="224"/>
        <end position="239"/>
    </location>
</feature>
<dbReference type="InterPro" id="IPR000433">
    <property type="entry name" value="Znf_ZZ"/>
</dbReference>
<dbReference type="PANTHER" id="PTHR21725:SF1">
    <property type="entry name" value="E3 UBIQUITIN-PROTEIN LIGASE UBR4"/>
    <property type="match status" value="1"/>
</dbReference>
<feature type="region of interest" description="Disordered" evidence="9">
    <location>
        <begin position="3020"/>
        <end position="3053"/>
    </location>
</feature>
<feature type="compositionally biased region" description="Polar residues" evidence="9">
    <location>
        <begin position="1965"/>
        <end position="1980"/>
    </location>
</feature>
<dbReference type="EMBL" id="AJWJ01000021">
    <property type="protein sequence ID" value="KAF2077723.1"/>
    <property type="molecule type" value="Genomic_DNA"/>
</dbReference>
<feature type="compositionally biased region" description="Low complexity" evidence="9">
    <location>
        <begin position="5109"/>
        <end position="5127"/>
    </location>
</feature>
<keyword evidence="2" id="KW-0479">Metal-binding</keyword>
<dbReference type="InterPro" id="IPR003126">
    <property type="entry name" value="Znf_UBR"/>
</dbReference>
<dbReference type="InterPro" id="IPR056530">
    <property type="entry name" value="UBR4-like_dom"/>
</dbReference>
<feature type="region of interest" description="Disordered" evidence="9">
    <location>
        <begin position="266"/>
        <end position="303"/>
    </location>
</feature>
<dbReference type="GO" id="GO:0008270">
    <property type="term" value="F:zinc ion binding"/>
    <property type="evidence" value="ECO:0007669"/>
    <property type="project" value="UniProtKB-KW"/>
</dbReference>
<evidence type="ECO:0000256" key="4">
    <source>
        <dbReference type="ARBA" id="ARBA00022833"/>
    </source>
</evidence>
<feature type="compositionally biased region" description="Low complexity" evidence="9">
    <location>
        <begin position="17"/>
        <end position="26"/>
    </location>
</feature>
<dbReference type="SUPFAM" id="SSF50978">
    <property type="entry name" value="WD40 repeat-like"/>
    <property type="match status" value="1"/>
</dbReference>
<accession>A0A8J4Q0K9</accession>
<feature type="region of interest" description="Disordered" evidence="9">
    <location>
        <begin position="4210"/>
        <end position="4238"/>
    </location>
</feature>
<feature type="region of interest" description="Disordered" evidence="9">
    <location>
        <begin position="2472"/>
        <end position="2495"/>
    </location>
</feature>
<comment type="similarity">
    <text evidence="1 7">Belongs to the UBR4 family.</text>
</comment>
<dbReference type="InterPro" id="IPR045189">
    <property type="entry name" value="UBR4-like"/>
</dbReference>
<feature type="coiled-coil region" evidence="8">
    <location>
        <begin position="4512"/>
        <end position="4539"/>
    </location>
</feature>
<dbReference type="SMART" id="SM00291">
    <property type="entry name" value="ZnF_ZZ"/>
    <property type="match status" value="1"/>
</dbReference>
<dbReference type="Pfam" id="PF24079">
    <property type="entry name" value="UBR4"/>
    <property type="match status" value="1"/>
</dbReference>
<evidence type="ECO:0000313" key="12">
    <source>
        <dbReference type="EMBL" id="KAF2077723.1"/>
    </source>
</evidence>
<dbReference type="OrthoDB" id="30336at2759"/>
<feature type="region of interest" description="Disordered" evidence="9">
    <location>
        <begin position="1818"/>
        <end position="1851"/>
    </location>
</feature>
<feature type="region of interest" description="Disordered" evidence="9">
    <location>
        <begin position="3081"/>
        <end position="3102"/>
    </location>
</feature>
<feature type="compositionally biased region" description="Low complexity" evidence="9">
    <location>
        <begin position="2428"/>
        <end position="2446"/>
    </location>
</feature>
<feature type="compositionally biased region" description="Basic residues" evidence="9">
    <location>
        <begin position="274"/>
        <end position="284"/>
    </location>
</feature>
<dbReference type="CDD" id="cd02249">
    <property type="entry name" value="ZZ"/>
    <property type="match status" value="1"/>
</dbReference>
<feature type="compositionally biased region" description="Low complexity" evidence="9">
    <location>
        <begin position="4217"/>
        <end position="4238"/>
    </location>
</feature>
<feature type="compositionally biased region" description="Low complexity" evidence="9">
    <location>
        <begin position="285"/>
        <end position="302"/>
    </location>
</feature>
<evidence type="ECO:0000256" key="9">
    <source>
        <dbReference type="SAM" id="MobiDB-lite"/>
    </source>
</evidence>
<feature type="compositionally biased region" description="Low complexity" evidence="9">
    <location>
        <begin position="2926"/>
        <end position="2944"/>
    </location>
</feature>
<dbReference type="PROSITE" id="PS50135">
    <property type="entry name" value="ZF_ZZ_2"/>
    <property type="match status" value="1"/>
</dbReference>
<keyword evidence="13" id="KW-1185">Reference proteome</keyword>
<feature type="compositionally biased region" description="Low complexity" evidence="9">
    <location>
        <begin position="1936"/>
        <end position="1951"/>
    </location>
</feature>
<feature type="region of interest" description="Disordered" evidence="9">
    <location>
        <begin position="17"/>
        <end position="46"/>
    </location>
</feature>
<feature type="compositionally biased region" description="Basic and acidic residues" evidence="9">
    <location>
        <begin position="3479"/>
        <end position="3492"/>
    </location>
</feature>
<feature type="compositionally biased region" description="Basic and acidic residues" evidence="9">
    <location>
        <begin position="1202"/>
        <end position="1214"/>
    </location>
</feature>
<feature type="region of interest" description="Disordered" evidence="9">
    <location>
        <begin position="2908"/>
        <end position="2955"/>
    </location>
</feature>
<feature type="region of interest" description="Disordered" evidence="9">
    <location>
        <begin position="206"/>
        <end position="239"/>
    </location>
</feature>
<dbReference type="SUPFAM" id="SSF57850">
    <property type="entry name" value="RING/U-box"/>
    <property type="match status" value="1"/>
</dbReference>
<organism evidence="12 13">
    <name type="scientific">Polysphondylium violaceum</name>
    <dbReference type="NCBI Taxonomy" id="133409"/>
    <lineage>
        <taxon>Eukaryota</taxon>
        <taxon>Amoebozoa</taxon>
        <taxon>Evosea</taxon>
        <taxon>Eumycetozoa</taxon>
        <taxon>Dictyostelia</taxon>
        <taxon>Dictyosteliales</taxon>
        <taxon>Dictyosteliaceae</taxon>
        <taxon>Polysphondylium</taxon>
    </lineage>
</organism>
<feature type="compositionally biased region" description="Low complexity" evidence="9">
    <location>
        <begin position="1187"/>
        <end position="1199"/>
    </location>
</feature>
<dbReference type="Gene3D" id="3.30.60.90">
    <property type="match status" value="1"/>
</dbReference>
<evidence type="ECO:0000313" key="13">
    <source>
        <dbReference type="Proteomes" id="UP000695562"/>
    </source>
</evidence>
<feature type="region of interest" description="Disordered" evidence="9">
    <location>
        <begin position="3916"/>
        <end position="3939"/>
    </location>
</feature>
<feature type="compositionally biased region" description="Acidic residues" evidence="9">
    <location>
        <begin position="1818"/>
        <end position="1830"/>
    </location>
</feature>
<feature type="region of interest" description="Disordered" evidence="9">
    <location>
        <begin position="605"/>
        <end position="645"/>
    </location>
</feature>
<keyword evidence="4" id="KW-0862">Zinc</keyword>
<feature type="region of interest" description="Disordered" evidence="9">
    <location>
        <begin position="3996"/>
        <end position="4016"/>
    </location>
</feature>
<feature type="compositionally biased region" description="Basic and acidic residues" evidence="9">
    <location>
        <begin position="3996"/>
        <end position="4012"/>
    </location>
</feature>
<protein>
    <recommendedName>
        <fullName evidence="14">UBR-type domain-containing protein</fullName>
    </recommendedName>
</protein>
<feature type="region of interest" description="Disordered" evidence="9">
    <location>
        <begin position="1612"/>
        <end position="1654"/>
    </location>
</feature>
<dbReference type="InterPro" id="IPR025704">
    <property type="entry name" value="E3_Ub_ligase_UBR4_C"/>
</dbReference>
<evidence type="ECO:0000256" key="2">
    <source>
        <dbReference type="ARBA" id="ARBA00022723"/>
    </source>
</evidence>
<dbReference type="PROSITE" id="PS52043">
    <property type="entry name" value="UBR4_E3"/>
    <property type="match status" value="1"/>
</dbReference>
<dbReference type="InterPro" id="IPR016024">
    <property type="entry name" value="ARM-type_fold"/>
</dbReference>
<dbReference type="SUPFAM" id="SSF48371">
    <property type="entry name" value="ARM repeat"/>
    <property type="match status" value="1"/>
</dbReference>
<feature type="region of interest" description="Disordered" evidence="9">
    <location>
        <begin position="3473"/>
        <end position="3499"/>
    </location>
</feature>
<feature type="compositionally biased region" description="Polar residues" evidence="9">
    <location>
        <begin position="2908"/>
        <end position="2925"/>
    </location>
</feature>
<dbReference type="CDD" id="cd19681">
    <property type="entry name" value="UBR-box_BIG_like"/>
    <property type="match status" value="1"/>
</dbReference>